<accession>A0AAN7BF71</accession>
<name>A0AAN7BF71_9PEZI</name>
<keyword evidence="1" id="KW-0812">Transmembrane</keyword>
<dbReference type="AlphaFoldDB" id="A0AAN7BF71"/>
<keyword evidence="1" id="KW-1133">Transmembrane helix</keyword>
<reference evidence="2" key="1">
    <citation type="journal article" date="2023" name="Mol. Phylogenet. Evol.">
        <title>Genome-scale phylogeny and comparative genomics of the fungal order Sordariales.</title>
        <authorList>
            <person name="Hensen N."/>
            <person name="Bonometti L."/>
            <person name="Westerberg I."/>
            <person name="Brannstrom I.O."/>
            <person name="Guillou S."/>
            <person name="Cros-Aarteil S."/>
            <person name="Calhoun S."/>
            <person name="Haridas S."/>
            <person name="Kuo A."/>
            <person name="Mondo S."/>
            <person name="Pangilinan J."/>
            <person name="Riley R."/>
            <person name="LaButti K."/>
            <person name="Andreopoulos B."/>
            <person name="Lipzen A."/>
            <person name="Chen C."/>
            <person name="Yan M."/>
            <person name="Daum C."/>
            <person name="Ng V."/>
            <person name="Clum A."/>
            <person name="Steindorff A."/>
            <person name="Ohm R.A."/>
            <person name="Martin F."/>
            <person name="Silar P."/>
            <person name="Natvig D.O."/>
            <person name="Lalanne C."/>
            <person name="Gautier V."/>
            <person name="Ament-Velasquez S.L."/>
            <person name="Kruys A."/>
            <person name="Hutchinson M.I."/>
            <person name="Powell A.J."/>
            <person name="Barry K."/>
            <person name="Miller A.N."/>
            <person name="Grigoriev I.V."/>
            <person name="Debuchy R."/>
            <person name="Gladieux P."/>
            <person name="Hiltunen Thoren M."/>
            <person name="Johannesson H."/>
        </authorList>
    </citation>
    <scope>NUCLEOTIDE SEQUENCE</scope>
    <source>
        <strain evidence="2">CBS 990.96</strain>
    </source>
</reference>
<keyword evidence="3" id="KW-1185">Reference proteome</keyword>
<evidence type="ECO:0000313" key="3">
    <source>
        <dbReference type="Proteomes" id="UP001301958"/>
    </source>
</evidence>
<keyword evidence="1" id="KW-0472">Membrane</keyword>
<reference evidence="2" key="2">
    <citation type="submission" date="2023-05" db="EMBL/GenBank/DDBJ databases">
        <authorList>
            <consortium name="Lawrence Berkeley National Laboratory"/>
            <person name="Steindorff A."/>
            <person name="Hensen N."/>
            <person name="Bonometti L."/>
            <person name="Westerberg I."/>
            <person name="Brannstrom I.O."/>
            <person name="Guillou S."/>
            <person name="Cros-Aarteil S."/>
            <person name="Calhoun S."/>
            <person name="Haridas S."/>
            <person name="Kuo A."/>
            <person name="Mondo S."/>
            <person name="Pangilinan J."/>
            <person name="Riley R."/>
            <person name="Labutti K."/>
            <person name="Andreopoulos B."/>
            <person name="Lipzen A."/>
            <person name="Chen C."/>
            <person name="Yanf M."/>
            <person name="Daum C."/>
            <person name="Ng V."/>
            <person name="Clum A."/>
            <person name="Ohm R."/>
            <person name="Martin F."/>
            <person name="Silar P."/>
            <person name="Natvig D."/>
            <person name="Lalanne C."/>
            <person name="Gautier V."/>
            <person name="Ament-Velasquez S.L."/>
            <person name="Kruys A."/>
            <person name="Hutchinson M.I."/>
            <person name="Powell A.J."/>
            <person name="Barry K."/>
            <person name="Miller A.N."/>
            <person name="Grigoriev I.V."/>
            <person name="Debuchy R."/>
            <person name="Gladieux P."/>
            <person name="Thoren M.H."/>
            <person name="Johannesson H."/>
        </authorList>
    </citation>
    <scope>NUCLEOTIDE SEQUENCE</scope>
    <source>
        <strain evidence="2">CBS 990.96</strain>
    </source>
</reference>
<gene>
    <name evidence="2" type="ORF">QBC38DRAFT_112194</name>
</gene>
<dbReference type="EMBL" id="MU865512">
    <property type="protein sequence ID" value="KAK4221828.1"/>
    <property type="molecule type" value="Genomic_DNA"/>
</dbReference>
<organism evidence="2 3">
    <name type="scientific">Podospora fimiseda</name>
    <dbReference type="NCBI Taxonomy" id="252190"/>
    <lineage>
        <taxon>Eukaryota</taxon>
        <taxon>Fungi</taxon>
        <taxon>Dikarya</taxon>
        <taxon>Ascomycota</taxon>
        <taxon>Pezizomycotina</taxon>
        <taxon>Sordariomycetes</taxon>
        <taxon>Sordariomycetidae</taxon>
        <taxon>Sordariales</taxon>
        <taxon>Podosporaceae</taxon>
        <taxon>Podospora</taxon>
    </lineage>
</organism>
<evidence type="ECO:0000256" key="1">
    <source>
        <dbReference type="SAM" id="Phobius"/>
    </source>
</evidence>
<dbReference type="Proteomes" id="UP001301958">
    <property type="component" value="Unassembled WGS sequence"/>
</dbReference>
<comment type="caution">
    <text evidence="2">The sequence shown here is derived from an EMBL/GenBank/DDBJ whole genome shotgun (WGS) entry which is preliminary data.</text>
</comment>
<proteinExistence type="predicted"/>
<sequence>MAQWAEWLPVHAVTLPTSTTPKYSSQSFKQNRQTPNKTFKSNRYQLHNRPQNSGQFILFLFNFGHYIHVFGTILISKSISNCSICFFLLLLLFLCGCHGVY</sequence>
<feature type="transmembrane region" description="Helical" evidence="1">
    <location>
        <begin position="82"/>
        <end position="100"/>
    </location>
</feature>
<evidence type="ECO:0000313" key="2">
    <source>
        <dbReference type="EMBL" id="KAK4221828.1"/>
    </source>
</evidence>
<feature type="transmembrane region" description="Helical" evidence="1">
    <location>
        <begin position="56"/>
        <end position="75"/>
    </location>
</feature>
<protein>
    <submittedName>
        <fullName evidence="2">Uncharacterized protein</fullName>
    </submittedName>
</protein>